<evidence type="ECO:0000256" key="2">
    <source>
        <dbReference type="SAM" id="SignalP"/>
    </source>
</evidence>
<keyword evidence="2" id="KW-0732">Signal</keyword>
<comment type="caution">
    <text evidence="3">The sequence shown here is derived from an EMBL/GenBank/DDBJ whole genome shotgun (WGS) entry which is preliminary data.</text>
</comment>
<name>A0ABS3WSN7_9ACTN</name>
<keyword evidence="1" id="KW-1133">Transmembrane helix</keyword>
<evidence type="ECO:0000256" key="1">
    <source>
        <dbReference type="SAM" id="Phobius"/>
    </source>
</evidence>
<dbReference type="EMBL" id="JAFFZN010000008">
    <property type="protein sequence ID" value="MBO8186140.1"/>
    <property type="molecule type" value="Genomic_DNA"/>
</dbReference>
<dbReference type="InterPro" id="IPR021215">
    <property type="entry name" value="DUF2752"/>
</dbReference>
<dbReference type="Pfam" id="PF10825">
    <property type="entry name" value="DUF2752"/>
    <property type="match status" value="1"/>
</dbReference>
<proteinExistence type="predicted"/>
<protein>
    <submittedName>
        <fullName evidence="3">DUF2752 domain-containing protein</fullName>
    </submittedName>
</protein>
<sequence length="131" mass="13557">MPRLAAPLGTLAAAGAAFAYVAAVDPNQPGHYPACPFLTVTGLYCPGCGGLRSAHALAHGDPVAALGANLLAVLLFTGFALGWLHWVTRLARGRAYSFPVRLRAWHWSAAGALLVVFSVVRNTPLGTGLAP</sequence>
<gene>
    <name evidence="3" type="ORF">JW592_11780</name>
</gene>
<keyword evidence="4" id="KW-1185">Reference proteome</keyword>
<reference evidence="3 4" key="1">
    <citation type="submission" date="2021-02" db="EMBL/GenBank/DDBJ databases">
        <title>Streptomyces spirodelae sp. nov., isolated from duckweed.</title>
        <authorList>
            <person name="Saimee Y."/>
            <person name="Duangmal K."/>
        </authorList>
    </citation>
    <scope>NUCLEOTIDE SEQUENCE [LARGE SCALE GENOMIC DNA]</scope>
    <source>
        <strain evidence="3 4">DW4-2</strain>
    </source>
</reference>
<organism evidence="3 4">
    <name type="scientific">Streptomyces spirodelae</name>
    <dbReference type="NCBI Taxonomy" id="2812904"/>
    <lineage>
        <taxon>Bacteria</taxon>
        <taxon>Bacillati</taxon>
        <taxon>Actinomycetota</taxon>
        <taxon>Actinomycetes</taxon>
        <taxon>Kitasatosporales</taxon>
        <taxon>Streptomycetaceae</taxon>
        <taxon>Streptomyces</taxon>
    </lineage>
</organism>
<dbReference type="Proteomes" id="UP001518976">
    <property type="component" value="Unassembled WGS sequence"/>
</dbReference>
<evidence type="ECO:0000313" key="3">
    <source>
        <dbReference type="EMBL" id="MBO8186140.1"/>
    </source>
</evidence>
<evidence type="ECO:0000313" key="4">
    <source>
        <dbReference type="Proteomes" id="UP001518976"/>
    </source>
</evidence>
<feature type="signal peptide" evidence="2">
    <location>
        <begin position="1"/>
        <end position="19"/>
    </location>
</feature>
<keyword evidence="1" id="KW-0812">Transmembrane</keyword>
<feature type="chain" id="PRO_5045167298" evidence="2">
    <location>
        <begin position="20"/>
        <end position="131"/>
    </location>
</feature>
<accession>A0ABS3WSN7</accession>
<feature type="transmembrane region" description="Helical" evidence="1">
    <location>
        <begin position="63"/>
        <end position="84"/>
    </location>
</feature>
<keyword evidence="1" id="KW-0472">Membrane</keyword>